<feature type="compositionally biased region" description="Polar residues" evidence="6">
    <location>
        <begin position="172"/>
        <end position="185"/>
    </location>
</feature>
<dbReference type="AlphaFoldDB" id="A0A8H5GHD8"/>
<feature type="compositionally biased region" description="Basic residues" evidence="6">
    <location>
        <begin position="129"/>
        <end position="138"/>
    </location>
</feature>
<dbReference type="InterPro" id="IPR036236">
    <property type="entry name" value="Znf_C2H2_sf"/>
</dbReference>
<name>A0A8H5GHD8_9AGAR</name>
<dbReference type="InterPro" id="IPR013087">
    <property type="entry name" value="Znf_C2H2_type"/>
</dbReference>
<keyword evidence="9" id="KW-1185">Reference proteome</keyword>
<feature type="compositionally biased region" description="Polar residues" evidence="6">
    <location>
        <begin position="27"/>
        <end position="37"/>
    </location>
</feature>
<keyword evidence="1" id="KW-0479">Metal-binding</keyword>
<feature type="region of interest" description="Disordered" evidence="6">
    <location>
        <begin position="217"/>
        <end position="241"/>
    </location>
</feature>
<dbReference type="GO" id="GO:0008270">
    <property type="term" value="F:zinc ion binding"/>
    <property type="evidence" value="ECO:0007669"/>
    <property type="project" value="UniProtKB-KW"/>
</dbReference>
<sequence length="449" mass="49708">MPKQPSPASKKGRASPKHSPRNRTHSKTQPMNTNMQSKPWPCGECEKRFARSGDLRRHEKIHWSEEKKEALGAWQYCSYYPECKRRFLQCSNRRTHERTHNPEGDSISCPSCVYTTTDPSLLFRHRVRLHSYRPRPRNNRTQTTHIADTSQAQSQPESSSSANTPASSQRSTPLESPASTVDTSLPESYTSFFSDSSSSSYSPINSSSMHLLQSYSPYHSSQSSFSPSDSPNSHNFLTPFNTTGPSSDSFVPRSLASAAPGYDQCHNRDYSLVDERLPAYYHSHSTSSSESSFDARSTASAFSGASSSSQDLETRSRTRNYSPYPGRMSPIEPVEGSSGLRNFASHAAPPIAEIPYPIHCRPNSDANTHASSSYGMRRTEGYHGYPSTRNAEPERIQLPPISTFFDMSERGMRDFAAGPSRPRHSYHRDGPSGAGCGSSSSCCGGPRCL</sequence>
<dbReference type="PROSITE" id="PS50157">
    <property type="entry name" value="ZINC_FINGER_C2H2_2"/>
    <property type="match status" value="2"/>
</dbReference>
<evidence type="ECO:0000256" key="5">
    <source>
        <dbReference type="PROSITE-ProRule" id="PRU00042"/>
    </source>
</evidence>
<keyword evidence="4" id="KW-0862">Zinc</keyword>
<keyword evidence="2" id="KW-0677">Repeat</keyword>
<evidence type="ECO:0000256" key="2">
    <source>
        <dbReference type="ARBA" id="ARBA00022737"/>
    </source>
</evidence>
<reference evidence="8 9" key="1">
    <citation type="journal article" date="2020" name="ISME J.">
        <title>Uncovering the hidden diversity of litter-decomposition mechanisms in mushroom-forming fungi.</title>
        <authorList>
            <person name="Floudas D."/>
            <person name="Bentzer J."/>
            <person name="Ahren D."/>
            <person name="Johansson T."/>
            <person name="Persson P."/>
            <person name="Tunlid A."/>
        </authorList>
    </citation>
    <scope>NUCLEOTIDE SEQUENCE [LARGE SCALE GENOMIC DNA]</scope>
    <source>
        <strain evidence="8 9">CBS 291.85</strain>
    </source>
</reference>
<feature type="region of interest" description="Disordered" evidence="6">
    <location>
        <begin position="414"/>
        <end position="449"/>
    </location>
</feature>
<evidence type="ECO:0000256" key="6">
    <source>
        <dbReference type="SAM" id="MobiDB-lite"/>
    </source>
</evidence>
<dbReference type="PANTHER" id="PTHR24379">
    <property type="entry name" value="KRAB AND ZINC FINGER DOMAIN-CONTAINING"/>
    <property type="match status" value="1"/>
</dbReference>
<feature type="region of interest" description="Disordered" evidence="6">
    <location>
        <begin position="129"/>
        <end position="185"/>
    </location>
</feature>
<feature type="compositionally biased region" description="Low complexity" evidence="6">
    <location>
        <begin position="217"/>
        <end position="236"/>
    </location>
</feature>
<dbReference type="FunFam" id="3.30.160.60:FF:000417">
    <property type="entry name" value="Zinc finger protein"/>
    <property type="match status" value="1"/>
</dbReference>
<evidence type="ECO:0000256" key="3">
    <source>
        <dbReference type="ARBA" id="ARBA00022771"/>
    </source>
</evidence>
<gene>
    <name evidence="8" type="ORF">D9758_008091</name>
</gene>
<dbReference type="PROSITE" id="PS00028">
    <property type="entry name" value="ZINC_FINGER_C2H2_1"/>
    <property type="match status" value="1"/>
</dbReference>
<feature type="region of interest" description="Disordered" evidence="6">
    <location>
        <begin position="1"/>
        <end position="44"/>
    </location>
</feature>
<evidence type="ECO:0000259" key="7">
    <source>
        <dbReference type="PROSITE" id="PS50157"/>
    </source>
</evidence>
<protein>
    <recommendedName>
        <fullName evidence="7">C2H2-type domain-containing protein</fullName>
    </recommendedName>
</protein>
<feature type="compositionally biased region" description="Basic residues" evidence="6">
    <location>
        <begin position="10"/>
        <end position="26"/>
    </location>
</feature>
<feature type="domain" description="C2H2-type" evidence="7">
    <location>
        <begin position="75"/>
        <end position="105"/>
    </location>
</feature>
<organism evidence="8 9">
    <name type="scientific">Tetrapyrgos nigripes</name>
    <dbReference type="NCBI Taxonomy" id="182062"/>
    <lineage>
        <taxon>Eukaryota</taxon>
        <taxon>Fungi</taxon>
        <taxon>Dikarya</taxon>
        <taxon>Basidiomycota</taxon>
        <taxon>Agaricomycotina</taxon>
        <taxon>Agaricomycetes</taxon>
        <taxon>Agaricomycetidae</taxon>
        <taxon>Agaricales</taxon>
        <taxon>Marasmiineae</taxon>
        <taxon>Marasmiaceae</taxon>
        <taxon>Tetrapyrgos</taxon>
    </lineage>
</organism>
<evidence type="ECO:0000256" key="4">
    <source>
        <dbReference type="ARBA" id="ARBA00022833"/>
    </source>
</evidence>
<dbReference type="SMART" id="SM00355">
    <property type="entry name" value="ZnF_C2H2"/>
    <property type="match status" value="3"/>
</dbReference>
<evidence type="ECO:0000256" key="1">
    <source>
        <dbReference type="ARBA" id="ARBA00022723"/>
    </source>
</evidence>
<dbReference type="Gene3D" id="3.30.160.60">
    <property type="entry name" value="Classic Zinc Finger"/>
    <property type="match status" value="1"/>
</dbReference>
<comment type="caution">
    <text evidence="8">The sequence shown here is derived from an EMBL/GenBank/DDBJ whole genome shotgun (WGS) entry which is preliminary data.</text>
</comment>
<dbReference type="Proteomes" id="UP000559256">
    <property type="component" value="Unassembled WGS sequence"/>
</dbReference>
<dbReference type="Pfam" id="PF00096">
    <property type="entry name" value="zf-C2H2"/>
    <property type="match status" value="1"/>
</dbReference>
<accession>A0A8H5GHD8</accession>
<feature type="domain" description="C2H2-type" evidence="7">
    <location>
        <begin position="40"/>
        <end position="67"/>
    </location>
</feature>
<keyword evidence="3 5" id="KW-0863">Zinc-finger</keyword>
<dbReference type="OrthoDB" id="6365676at2759"/>
<evidence type="ECO:0000313" key="9">
    <source>
        <dbReference type="Proteomes" id="UP000559256"/>
    </source>
</evidence>
<feature type="compositionally biased region" description="Low complexity" evidence="6">
    <location>
        <begin position="437"/>
        <end position="449"/>
    </location>
</feature>
<proteinExistence type="predicted"/>
<dbReference type="SUPFAM" id="SSF57667">
    <property type="entry name" value="beta-beta-alpha zinc fingers"/>
    <property type="match status" value="1"/>
</dbReference>
<feature type="region of interest" description="Disordered" evidence="6">
    <location>
        <begin position="302"/>
        <end position="328"/>
    </location>
</feature>
<feature type="compositionally biased region" description="Low complexity" evidence="6">
    <location>
        <begin position="150"/>
        <end position="171"/>
    </location>
</feature>
<evidence type="ECO:0000313" key="8">
    <source>
        <dbReference type="EMBL" id="KAF5364992.1"/>
    </source>
</evidence>
<dbReference type="EMBL" id="JAACJM010000030">
    <property type="protein sequence ID" value="KAF5364992.1"/>
    <property type="molecule type" value="Genomic_DNA"/>
</dbReference>
<dbReference type="PANTHER" id="PTHR24379:SF123">
    <property type="entry name" value="ZINC FINGER AND BTB DOMAIN CONTAINING 17"/>
    <property type="match status" value="1"/>
</dbReference>